<organism evidence="2 3">
    <name type="scientific">Platanthera guangdongensis</name>
    <dbReference type="NCBI Taxonomy" id="2320717"/>
    <lineage>
        <taxon>Eukaryota</taxon>
        <taxon>Viridiplantae</taxon>
        <taxon>Streptophyta</taxon>
        <taxon>Embryophyta</taxon>
        <taxon>Tracheophyta</taxon>
        <taxon>Spermatophyta</taxon>
        <taxon>Magnoliopsida</taxon>
        <taxon>Liliopsida</taxon>
        <taxon>Asparagales</taxon>
        <taxon>Orchidaceae</taxon>
        <taxon>Orchidoideae</taxon>
        <taxon>Orchideae</taxon>
        <taxon>Orchidinae</taxon>
        <taxon>Platanthera</taxon>
    </lineage>
</organism>
<dbReference type="EMBL" id="JBBWWR010000008">
    <property type="protein sequence ID" value="KAK8962879.1"/>
    <property type="molecule type" value="Genomic_DNA"/>
</dbReference>
<dbReference type="Proteomes" id="UP001412067">
    <property type="component" value="Unassembled WGS sequence"/>
</dbReference>
<name>A0ABR2MFD0_9ASPA</name>
<accession>A0ABR2MFD0</accession>
<gene>
    <name evidence="2" type="ORF">KSP40_PGU021721</name>
</gene>
<feature type="region of interest" description="Disordered" evidence="1">
    <location>
        <begin position="179"/>
        <end position="200"/>
    </location>
</feature>
<protein>
    <submittedName>
        <fullName evidence="2">Uncharacterized protein</fullName>
    </submittedName>
</protein>
<comment type="caution">
    <text evidence="2">The sequence shown here is derived from an EMBL/GenBank/DDBJ whole genome shotgun (WGS) entry which is preliminary data.</text>
</comment>
<sequence length="200" mass="22397">MAATQLSSFISQGSRTLSRLPSLSLGDRGCPFLVPFLRRLEATPFSLITTSIFTLQISTLSRSYTRRTGPVLSAWNGSRLTSTFPHRSISCLLATRSSSAAVMGNPRGVFEMPETRPRFTGDGREAGFFTSWERRFRERGEGKKFSCNSCVFKYPGPPHILLSLPRFYFPSLPTVAPFRTSPDEDKQKGSSRRKLIRGDF</sequence>
<evidence type="ECO:0000313" key="2">
    <source>
        <dbReference type="EMBL" id="KAK8962879.1"/>
    </source>
</evidence>
<evidence type="ECO:0000313" key="3">
    <source>
        <dbReference type="Proteomes" id="UP001412067"/>
    </source>
</evidence>
<keyword evidence="3" id="KW-1185">Reference proteome</keyword>
<reference evidence="2 3" key="1">
    <citation type="journal article" date="2022" name="Nat. Plants">
        <title>Genomes of leafy and leafless Platanthera orchids illuminate the evolution of mycoheterotrophy.</title>
        <authorList>
            <person name="Li M.H."/>
            <person name="Liu K.W."/>
            <person name="Li Z."/>
            <person name="Lu H.C."/>
            <person name="Ye Q.L."/>
            <person name="Zhang D."/>
            <person name="Wang J.Y."/>
            <person name="Li Y.F."/>
            <person name="Zhong Z.M."/>
            <person name="Liu X."/>
            <person name="Yu X."/>
            <person name="Liu D.K."/>
            <person name="Tu X.D."/>
            <person name="Liu B."/>
            <person name="Hao Y."/>
            <person name="Liao X.Y."/>
            <person name="Jiang Y.T."/>
            <person name="Sun W.H."/>
            <person name="Chen J."/>
            <person name="Chen Y.Q."/>
            <person name="Ai Y."/>
            <person name="Zhai J.W."/>
            <person name="Wu S.S."/>
            <person name="Zhou Z."/>
            <person name="Hsiao Y.Y."/>
            <person name="Wu W.L."/>
            <person name="Chen Y.Y."/>
            <person name="Lin Y.F."/>
            <person name="Hsu J.L."/>
            <person name="Li C.Y."/>
            <person name="Wang Z.W."/>
            <person name="Zhao X."/>
            <person name="Zhong W.Y."/>
            <person name="Ma X.K."/>
            <person name="Ma L."/>
            <person name="Huang J."/>
            <person name="Chen G.Z."/>
            <person name="Huang M.Z."/>
            <person name="Huang L."/>
            <person name="Peng D.H."/>
            <person name="Luo Y.B."/>
            <person name="Zou S.Q."/>
            <person name="Chen S.P."/>
            <person name="Lan S."/>
            <person name="Tsai W.C."/>
            <person name="Van de Peer Y."/>
            <person name="Liu Z.J."/>
        </authorList>
    </citation>
    <scope>NUCLEOTIDE SEQUENCE [LARGE SCALE GENOMIC DNA]</scope>
    <source>
        <strain evidence="2">Lor288</strain>
    </source>
</reference>
<feature type="compositionally biased region" description="Basic residues" evidence="1">
    <location>
        <begin position="189"/>
        <end position="200"/>
    </location>
</feature>
<proteinExistence type="predicted"/>
<evidence type="ECO:0000256" key="1">
    <source>
        <dbReference type="SAM" id="MobiDB-lite"/>
    </source>
</evidence>